<comment type="caution">
    <text evidence="2">The sequence shown here is derived from an EMBL/GenBank/DDBJ whole genome shotgun (WGS) entry which is preliminary data.</text>
</comment>
<reference evidence="2" key="1">
    <citation type="journal article" date="2022" name="bioRxiv">
        <title>Sequencing and chromosome-scale assembly of the giantPleurodeles waltlgenome.</title>
        <authorList>
            <person name="Brown T."/>
            <person name="Elewa A."/>
            <person name="Iarovenko S."/>
            <person name="Subramanian E."/>
            <person name="Araus A.J."/>
            <person name="Petzold A."/>
            <person name="Susuki M."/>
            <person name="Suzuki K.-i.T."/>
            <person name="Hayashi T."/>
            <person name="Toyoda A."/>
            <person name="Oliveira C."/>
            <person name="Osipova E."/>
            <person name="Leigh N.D."/>
            <person name="Simon A."/>
            <person name="Yun M.H."/>
        </authorList>
    </citation>
    <scope>NUCLEOTIDE SEQUENCE</scope>
    <source>
        <strain evidence="2">20211129_DDA</strain>
        <tissue evidence="2">Liver</tissue>
    </source>
</reference>
<proteinExistence type="predicted"/>
<dbReference type="Proteomes" id="UP001066276">
    <property type="component" value="Chromosome 4_1"/>
</dbReference>
<evidence type="ECO:0000313" key="2">
    <source>
        <dbReference type="EMBL" id="KAJ1168701.1"/>
    </source>
</evidence>
<dbReference type="AlphaFoldDB" id="A0AAV7SXJ0"/>
<dbReference type="EMBL" id="JANPWB010000007">
    <property type="protein sequence ID" value="KAJ1168701.1"/>
    <property type="molecule type" value="Genomic_DNA"/>
</dbReference>
<organism evidence="2 3">
    <name type="scientific">Pleurodeles waltl</name>
    <name type="common">Iberian ribbed newt</name>
    <dbReference type="NCBI Taxonomy" id="8319"/>
    <lineage>
        <taxon>Eukaryota</taxon>
        <taxon>Metazoa</taxon>
        <taxon>Chordata</taxon>
        <taxon>Craniata</taxon>
        <taxon>Vertebrata</taxon>
        <taxon>Euteleostomi</taxon>
        <taxon>Amphibia</taxon>
        <taxon>Batrachia</taxon>
        <taxon>Caudata</taxon>
        <taxon>Salamandroidea</taxon>
        <taxon>Salamandridae</taxon>
        <taxon>Pleurodelinae</taxon>
        <taxon>Pleurodeles</taxon>
    </lineage>
</organism>
<feature type="region of interest" description="Disordered" evidence="1">
    <location>
        <begin position="1"/>
        <end position="76"/>
    </location>
</feature>
<evidence type="ECO:0000256" key="1">
    <source>
        <dbReference type="SAM" id="MobiDB-lite"/>
    </source>
</evidence>
<accession>A0AAV7SXJ0</accession>
<keyword evidence="3" id="KW-1185">Reference proteome</keyword>
<evidence type="ECO:0000313" key="3">
    <source>
        <dbReference type="Proteomes" id="UP001066276"/>
    </source>
</evidence>
<feature type="compositionally biased region" description="Basic and acidic residues" evidence="1">
    <location>
        <begin position="1"/>
        <end position="58"/>
    </location>
</feature>
<gene>
    <name evidence="2" type="ORF">NDU88_000615</name>
</gene>
<name>A0AAV7SXJ0_PLEWA</name>
<protein>
    <submittedName>
        <fullName evidence="2">Uncharacterized protein</fullName>
    </submittedName>
</protein>
<sequence length="93" mass="11061">MRKTRRNEEEKQGGRGETRKRNEEDKEKQQGERRKTRRNEEEKQGGQGEMKRRNDAEKRGRRFLVNCSHGPRGRPWLYASARDVGVGIHWARS</sequence>